<feature type="transmembrane region" description="Helical" evidence="9">
    <location>
        <begin position="343"/>
        <end position="366"/>
    </location>
</feature>
<feature type="transmembrane region" description="Helical" evidence="9">
    <location>
        <begin position="180"/>
        <end position="198"/>
    </location>
</feature>
<dbReference type="Gene3D" id="3.40.640.10">
    <property type="entry name" value="Type I PLP-dependent aspartate aminotransferase-like (Major domain)"/>
    <property type="match status" value="1"/>
</dbReference>
<feature type="transmembrane region" description="Helical" evidence="9">
    <location>
        <begin position="378"/>
        <end position="397"/>
    </location>
</feature>
<protein>
    <submittedName>
        <fullName evidence="11">MFS transporter</fullName>
    </submittedName>
</protein>
<evidence type="ECO:0000256" key="9">
    <source>
        <dbReference type="SAM" id="Phobius"/>
    </source>
</evidence>
<proteinExistence type="inferred from homology"/>
<keyword evidence="12" id="KW-1185">Reference proteome</keyword>
<evidence type="ECO:0000256" key="5">
    <source>
        <dbReference type="ARBA" id="ARBA00022692"/>
    </source>
</evidence>
<dbReference type="SUPFAM" id="SSF53383">
    <property type="entry name" value="PLP-dependent transferases"/>
    <property type="match status" value="1"/>
</dbReference>
<dbReference type="Pfam" id="PF00266">
    <property type="entry name" value="Aminotran_5"/>
    <property type="match status" value="1"/>
</dbReference>
<keyword evidence="5 9" id="KW-0812">Transmembrane</keyword>
<dbReference type="PANTHER" id="PTHR43271:SF1">
    <property type="entry name" value="INNER MEMBRANE TRANSPORT PROTEIN YNFM"/>
    <property type="match status" value="1"/>
</dbReference>
<evidence type="ECO:0000256" key="8">
    <source>
        <dbReference type="ARBA" id="ARBA00023136"/>
    </source>
</evidence>
<dbReference type="Gene3D" id="1.20.1250.20">
    <property type="entry name" value="MFS general substrate transporter like domains"/>
    <property type="match status" value="1"/>
</dbReference>
<feature type="transmembrane region" description="Helical" evidence="9">
    <location>
        <begin position="94"/>
        <end position="113"/>
    </location>
</feature>
<evidence type="ECO:0000259" key="10">
    <source>
        <dbReference type="PROSITE" id="PS50850"/>
    </source>
</evidence>
<evidence type="ECO:0000313" key="12">
    <source>
        <dbReference type="Proteomes" id="UP001589813"/>
    </source>
</evidence>
<comment type="caution">
    <text evidence="11">The sequence shown here is derived from an EMBL/GenBank/DDBJ whole genome shotgun (WGS) entry which is preliminary data.</text>
</comment>
<feature type="transmembrane region" description="Helical" evidence="9">
    <location>
        <begin position="286"/>
        <end position="307"/>
    </location>
</feature>
<name>A0ABV6BF75_9GAMM</name>
<keyword evidence="3" id="KW-0813">Transport</keyword>
<evidence type="ECO:0000256" key="2">
    <source>
        <dbReference type="ARBA" id="ARBA00008335"/>
    </source>
</evidence>
<keyword evidence="8 9" id="KW-0472">Membrane</keyword>
<dbReference type="CDD" id="cd17324">
    <property type="entry name" value="MFS_NepI_like"/>
    <property type="match status" value="1"/>
</dbReference>
<evidence type="ECO:0000256" key="6">
    <source>
        <dbReference type="ARBA" id="ARBA00022898"/>
    </source>
</evidence>
<sequence>MSYSAPVSTAANQLSTSAADQLQRIQSLRWAMFLAGSSVFALLYAVQPMMPLLSAEFGLTAADASWVLSISTLTLALSLLLSSLLSEFIDRRRLMIVAVASTAVLSLLCALAQNYTQLLWLRALLGLALGGMPALAITYLSSEVPAARLSQTIGFYIAGTALGGMLGRAFGALLSDQLNWRLALLCLGLAGLAAAWQFQRILPKTQPNASPHVLPHAMQSNSRRSQQLMQVTPDLQNLRQMISSVFVQIRQPKLLALFAIAFLLTGSYTGLYNYITFYLLAPPYLFSQSTVAAITVFYVFGIGSSLWGAMLTKHLPLRTLVPMALTLMLLGLCATLHPDVGIILAGIALFTFGFFATHTLCSNWLATLVQAPKALVTAVYLSCYYLGASSLGAFSGIGWDSGGWPAVVLLLALLLCLALALSLWLAWQSLSKSPQPSQQTLSGPPQQESDTAGQSVHSATDEVYWQQHSLLYPRDPAFIQLENGYVGTQPLSVLQAWQQHQQQVNSQGALYLRQQWPQEEAAIYQQLADFCGVQPDELLLTRNLGEGMHILLHGYPLQPGDEVICATQDYDTVLASLRWLVAEKQVTVRPLQLQANSSEQALVQCYAETITPRTKLIVLSHLCHRHGQILPVAQISRMARKHGVDVMVDAAHSFAQLDFLLPDLEADFIATNLHKWFGAPLGTGLVFIRKTRLAEIRPLYGLPDSATRPSMVPISGPIPVSIQRLAAPGTMPVPALLNIRDALAFQRAIGSERKEQRLRYLTQYWLTRAQLIPHLQIITPLDPAQSCAIAAFTLAGHSADDVVAALWQQARIFAVSRQFNQLAIVRITVQLFTQPAELDQLIATLQQIATTPVTEQHL</sequence>
<keyword evidence="6" id="KW-0663">Pyridoxal phosphate</keyword>
<feature type="transmembrane region" description="Helical" evidence="9">
    <location>
        <begin position="153"/>
        <end position="174"/>
    </location>
</feature>
<feature type="transmembrane region" description="Helical" evidence="9">
    <location>
        <begin position="319"/>
        <end position="337"/>
    </location>
</feature>
<dbReference type="Pfam" id="PF07690">
    <property type="entry name" value="MFS_1"/>
    <property type="match status" value="1"/>
</dbReference>
<dbReference type="InterPro" id="IPR015421">
    <property type="entry name" value="PyrdxlP-dep_Trfase_major"/>
</dbReference>
<dbReference type="InterPro" id="IPR015422">
    <property type="entry name" value="PyrdxlP-dep_Trfase_small"/>
</dbReference>
<comment type="subcellular location">
    <subcellularLocation>
        <location evidence="1">Cell membrane</location>
        <topology evidence="1">Multi-pass membrane protein</topology>
    </subcellularLocation>
</comment>
<keyword evidence="4" id="KW-1003">Cell membrane</keyword>
<dbReference type="InterPro" id="IPR011701">
    <property type="entry name" value="MFS"/>
</dbReference>
<dbReference type="SUPFAM" id="SSF103473">
    <property type="entry name" value="MFS general substrate transporter"/>
    <property type="match status" value="1"/>
</dbReference>
<feature type="transmembrane region" description="Helical" evidence="9">
    <location>
        <begin position="28"/>
        <end position="46"/>
    </location>
</feature>
<feature type="transmembrane region" description="Helical" evidence="9">
    <location>
        <begin position="403"/>
        <end position="427"/>
    </location>
</feature>
<dbReference type="PROSITE" id="PS50850">
    <property type="entry name" value="MFS"/>
    <property type="match status" value="1"/>
</dbReference>
<evidence type="ECO:0000256" key="7">
    <source>
        <dbReference type="ARBA" id="ARBA00022989"/>
    </source>
</evidence>
<evidence type="ECO:0000256" key="1">
    <source>
        <dbReference type="ARBA" id="ARBA00004651"/>
    </source>
</evidence>
<comment type="similarity">
    <text evidence="2">Belongs to the major facilitator superfamily.</text>
</comment>
<organism evidence="11 12">
    <name type="scientific">Rheinheimera tilapiae</name>
    <dbReference type="NCBI Taxonomy" id="875043"/>
    <lineage>
        <taxon>Bacteria</taxon>
        <taxon>Pseudomonadati</taxon>
        <taxon>Pseudomonadota</taxon>
        <taxon>Gammaproteobacteria</taxon>
        <taxon>Chromatiales</taxon>
        <taxon>Chromatiaceae</taxon>
        <taxon>Rheinheimera</taxon>
    </lineage>
</organism>
<dbReference type="Gene3D" id="3.90.1150.10">
    <property type="entry name" value="Aspartate Aminotransferase, domain 1"/>
    <property type="match status" value="1"/>
</dbReference>
<dbReference type="InterPro" id="IPR015424">
    <property type="entry name" value="PyrdxlP-dep_Trfase"/>
</dbReference>
<keyword evidence="7 9" id="KW-1133">Transmembrane helix</keyword>
<dbReference type="PANTHER" id="PTHR43271">
    <property type="entry name" value="BLL2771 PROTEIN"/>
    <property type="match status" value="1"/>
</dbReference>
<gene>
    <name evidence="11" type="ORF">ACFFJP_10395</name>
</gene>
<accession>A0ABV6BF75</accession>
<dbReference type="Proteomes" id="UP001589813">
    <property type="component" value="Unassembled WGS sequence"/>
</dbReference>
<feature type="domain" description="Major facilitator superfamily (MFS) profile" evidence="10">
    <location>
        <begin position="24"/>
        <end position="430"/>
    </location>
</feature>
<dbReference type="InterPro" id="IPR000192">
    <property type="entry name" value="Aminotrans_V_dom"/>
</dbReference>
<evidence type="ECO:0000313" key="11">
    <source>
        <dbReference type="EMBL" id="MFC0048697.1"/>
    </source>
</evidence>
<feature type="transmembrane region" description="Helical" evidence="9">
    <location>
        <begin position="66"/>
        <end position="85"/>
    </location>
</feature>
<dbReference type="InterPro" id="IPR020846">
    <property type="entry name" value="MFS_dom"/>
</dbReference>
<evidence type="ECO:0000256" key="3">
    <source>
        <dbReference type="ARBA" id="ARBA00022448"/>
    </source>
</evidence>
<dbReference type="RefSeq" id="WP_377243119.1">
    <property type="nucleotide sequence ID" value="NZ_JBHLXP010000001.1"/>
</dbReference>
<dbReference type="EMBL" id="JBHLXP010000001">
    <property type="protein sequence ID" value="MFC0048697.1"/>
    <property type="molecule type" value="Genomic_DNA"/>
</dbReference>
<feature type="transmembrane region" description="Helical" evidence="9">
    <location>
        <begin position="254"/>
        <end position="280"/>
    </location>
</feature>
<feature type="transmembrane region" description="Helical" evidence="9">
    <location>
        <begin position="119"/>
        <end position="141"/>
    </location>
</feature>
<dbReference type="InterPro" id="IPR036259">
    <property type="entry name" value="MFS_trans_sf"/>
</dbReference>
<evidence type="ECO:0000256" key="4">
    <source>
        <dbReference type="ARBA" id="ARBA00022475"/>
    </source>
</evidence>
<reference evidence="11 12" key="1">
    <citation type="submission" date="2024-09" db="EMBL/GenBank/DDBJ databases">
        <authorList>
            <person name="Sun Q."/>
            <person name="Mori K."/>
        </authorList>
    </citation>
    <scope>NUCLEOTIDE SEQUENCE [LARGE SCALE GENOMIC DNA]</scope>
    <source>
        <strain evidence="11 12">KCTC 23315</strain>
    </source>
</reference>